<dbReference type="AlphaFoldDB" id="A0A915JDB5"/>
<evidence type="ECO:0000256" key="8">
    <source>
        <dbReference type="ARBA" id="ARBA00023224"/>
    </source>
</evidence>
<feature type="binding site" evidence="11">
    <location>
        <position position="50"/>
    </location>
    <ligand>
        <name>Mg(2+)</name>
        <dbReference type="ChEBI" id="CHEBI:18420"/>
    </ligand>
</feature>
<name>A0A915JDB5_ROMCU</name>
<dbReference type="GO" id="GO:0003924">
    <property type="term" value="F:GTPase activity"/>
    <property type="evidence" value="ECO:0007669"/>
    <property type="project" value="InterPro"/>
</dbReference>
<dbReference type="PROSITE" id="PS51882">
    <property type="entry name" value="G_ALPHA"/>
    <property type="match status" value="1"/>
</dbReference>
<keyword evidence="12" id="KW-1185">Reference proteome</keyword>
<feature type="binding site" evidence="11">
    <location>
        <position position="185"/>
    </location>
    <ligand>
        <name>Mg(2+)</name>
        <dbReference type="ChEBI" id="CHEBI:18420"/>
    </ligand>
</feature>
<dbReference type="InterPro" id="IPR027417">
    <property type="entry name" value="P-loop_NTPase"/>
</dbReference>
<dbReference type="CDD" id="cd00066">
    <property type="entry name" value="G-alpha"/>
    <property type="match status" value="1"/>
</dbReference>
<dbReference type="InterPro" id="IPR001019">
    <property type="entry name" value="Gprotein_alpha_su"/>
</dbReference>
<keyword evidence="3 11" id="KW-0479">Metal-binding</keyword>
<keyword evidence="8" id="KW-0807">Transducer</keyword>
<comment type="subunit">
    <text evidence="1">G proteins are composed of 3 units; alpha, beta and gamma. The alpha chain contains the guanine nucleotide binding site.</text>
</comment>
<dbReference type="GO" id="GO:0007188">
    <property type="term" value="P:adenylate cyclase-modulating G protein-coupled receptor signaling pathway"/>
    <property type="evidence" value="ECO:0007669"/>
    <property type="project" value="TreeGrafter"/>
</dbReference>
<evidence type="ECO:0000313" key="13">
    <source>
        <dbReference type="WBParaSite" id="nRc.2.0.1.t23795-RA"/>
    </source>
</evidence>
<reference evidence="13" key="1">
    <citation type="submission" date="2022-11" db="UniProtKB">
        <authorList>
            <consortium name="WormBaseParasite"/>
        </authorList>
    </citation>
    <scope>IDENTIFICATION</scope>
</reference>
<dbReference type="Gene3D" id="1.10.400.10">
    <property type="entry name" value="GI Alpha 1, domain 2-like"/>
    <property type="match status" value="1"/>
</dbReference>
<feature type="binding site" evidence="10">
    <location>
        <begin position="204"/>
        <end position="208"/>
    </location>
    <ligand>
        <name>GTP</name>
        <dbReference type="ChEBI" id="CHEBI:37565"/>
    </ligand>
</feature>
<dbReference type="FunFam" id="3.40.50.300:FF:000692">
    <property type="entry name" value="Guanine nucleotide-binding protein subunit alpha"/>
    <property type="match status" value="1"/>
</dbReference>
<evidence type="ECO:0000256" key="9">
    <source>
        <dbReference type="ARBA" id="ARBA00023288"/>
    </source>
</evidence>
<dbReference type="GO" id="GO:0001664">
    <property type="term" value="F:G protein-coupled receptor binding"/>
    <property type="evidence" value="ECO:0007669"/>
    <property type="project" value="TreeGrafter"/>
</dbReference>
<keyword evidence="6 10" id="KW-0342">GTP-binding</keyword>
<evidence type="ECO:0000313" key="12">
    <source>
        <dbReference type="Proteomes" id="UP000887565"/>
    </source>
</evidence>
<dbReference type="SUPFAM" id="SSF52540">
    <property type="entry name" value="P-loop containing nucleoside triphosphate hydrolases"/>
    <property type="match status" value="1"/>
</dbReference>
<evidence type="ECO:0000256" key="3">
    <source>
        <dbReference type="ARBA" id="ARBA00022723"/>
    </source>
</evidence>
<dbReference type="SUPFAM" id="SSF47895">
    <property type="entry name" value="Transducin (alpha subunit), insertion domain"/>
    <property type="match status" value="1"/>
</dbReference>
<dbReference type="InterPro" id="IPR011025">
    <property type="entry name" value="GproteinA_insert"/>
</dbReference>
<evidence type="ECO:0000256" key="2">
    <source>
        <dbReference type="ARBA" id="ARBA00022707"/>
    </source>
</evidence>
<dbReference type="GO" id="GO:0005834">
    <property type="term" value="C:heterotrimeric G-protein complex"/>
    <property type="evidence" value="ECO:0007669"/>
    <property type="project" value="TreeGrafter"/>
</dbReference>
<evidence type="ECO:0000256" key="5">
    <source>
        <dbReference type="ARBA" id="ARBA00022842"/>
    </source>
</evidence>
<proteinExistence type="predicted"/>
<dbReference type="SMART" id="SM00275">
    <property type="entry name" value="G_alpha"/>
    <property type="match status" value="1"/>
</dbReference>
<dbReference type="GO" id="GO:0046872">
    <property type="term" value="F:metal ion binding"/>
    <property type="evidence" value="ECO:0007669"/>
    <property type="project" value="UniProtKB-KW"/>
</dbReference>
<dbReference type="GO" id="GO:0005737">
    <property type="term" value="C:cytoplasm"/>
    <property type="evidence" value="ECO:0007669"/>
    <property type="project" value="TreeGrafter"/>
</dbReference>
<feature type="binding site" evidence="10">
    <location>
        <begin position="46"/>
        <end position="51"/>
    </location>
    <ligand>
        <name>GTP</name>
        <dbReference type="ChEBI" id="CHEBI:37565"/>
    </ligand>
</feature>
<dbReference type="PANTHER" id="PTHR10218">
    <property type="entry name" value="GTP-BINDING PROTEIN ALPHA SUBUNIT"/>
    <property type="match status" value="1"/>
</dbReference>
<evidence type="ECO:0000256" key="6">
    <source>
        <dbReference type="ARBA" id="ARBA00023134"/>
    </source>
</evidence>
<keyword evidence="5 11" id="KW-0460">Magnesium</keyword>
<accession>A0A915JDB5</accession>
<dbReference type="PANTHER" id="PTHR10218:SF362">
    <property type="entry name" value="G PROTEIN ALPHA O SUBUNIT"/>
    <property type="match status" value="1"/>
</dbReference>
<evidence type="ECO:0000256" key="10">
    <source>
        <dbReference type="PIRSR" id="PIRSR601019-1"/>
    </source>
</evidence>
<keyword evidence="9" id="KW-0449">Lipoprotein</keyword>
<dbReference type="Gene3D" id="3.40.50.300">
    <property type="entry name" value="P-loop containing nucleotide triphosphate hydrolases"/>
    <property type="match status" value="1"/>
</dbReference>
<evidence type="ECO:0000256" key="4">
    <source>
        <dbReference type="ARBA" id="ARBA00022741"/>
    </source>
</evidence>
<dbReference type="Pfam" id="PF00503">
    <property type="entry name" value="G-alpha"/>
    <property type="match status" value="1"/>
</dbReference>
<keyword evidence="2" id="KW-0519">Myristate</keyword>
<evidence type="ECO:0000256" key="11">
    <source>
        <dbReference type="PIRSR" id="PIRSR601019-2"/>
    </source>
</evidence>
<evidence type="ECO:0000256" key="7">
    <source>
        <dbReference type="ARBA" id="ARBA00023139"/>
    </source>
</evidence>
<keyword evidence="7" id="KW-0564">Palmitate</keyword>
<organism evidence="12 13">
    <name type="scientific">Romanomermis culicivorax</name>
    <name type="common">Nematode worm</name>
    <dbReference type="NCBI Taxonomy" id="13658"/>
    <lineage>
        <taxon>Eukaryota</taxon>
        <taxon>Metazoa</taxon>
        <taxon>Ecdysozoa</taxon>
        <taxon>Nematoda</taxon>
        <taxon>Enoplea</taxon>
        <taxon>Dorylaimia</taxon>
        <taxon>Mermithida</taxon>
        <taxon>Mermithoidea</taxon>
        <taxon>Mermithidae</taxon>
        <taxon>Romanomermis</taxon>
    </lineage>
</organism>
<dbReference type="Proteomes" id="UP000887565">
    <property type="component" value="Unplaced"/>
</dbReference>
<protein>
    <submittedName>
        <fullName evidence="13">Uncharacterized protein</fullName>
    </submittedName>
</protein>
<evidence type="ECO:0000256" key="1">
    <source>
        <dbReference type="ARBA" id="ARBA00011356"/>
    </source>
</evidence>
<sequence length="245" mass="28701">MGVHVSRYNGLTKEQYEKSQQIDDLLKQERRLNAAIIKLLLLGAAEGGKSTFLKQLRILHQDRFNDNELEFQKHIIHNNILNIAISIYNAMCDRSMKFENVDRQEDIRTLIEASKFIKYDSWYNEKVEKALLRLKYDAAFHSCCIKQNEYELPESSKYFFDNLERICTTKYVPSEQDVVRSRVATTGINEIRLVIRSISFRIVDVGGQRSERRKWIHCFSDVDSLIFISSLSEYNLTLAEDMKTV</sequence>
<dbReference type="OMA" id="NAMVEIC"/>
<dbReference type="GO" id="GO:0031683">
    <property type="term" value="F:G-protein beta/gamma-subunit complex binding"/>
    <property type="evidence" value="ECO:0007669"/>
    <property type="project" value="InterPro"/>
</dbReference>
<dbReference type="GO" id="GO:0005525">
    <property type="term" value="F:GTP binding"/>
    <property type="evidence" value="ECO:0007669"/>
    <property type="project" value="UniProtKB-KW"/>
</dbReference>
<keyword evidence="4 10" id="KW-0547">Nucleotide-binding</keyword>
<dbReference type="WBParaSite" id="nRc.2.0.1.t23795-RA">
    <property type="protein sequence ID" value="nRc.2.0.1.t23795-RA"/>
    <property type="gene ID" value="nRc.2.0.1.g23795"/>
</dbReference>
<dbReference type="PRINTS" id="PR00318">
    <property type="entry name" value="GPROTEINA"/>
</dbReference>